<accession>A0AA36J952</accession>
<feature type="region of interest" description="Disordered" evidence="1">
    <location>
        <begin position="1"/>
        <end position="97"/>
    </location>
</feature>
<evidence type="ECO:0000313" key="2">
    <source>
        <dbReference type="EMBL" id="CAJ1401441.1"/>
    </source>
</evidence>
<feature type="compositionally biased region" description="Low complexity" evidence="1">
    <location>
        <begin position="83"/>
        <end position="97"/>
    </location>
</feature>
<organism evidence="2 3">
    <name type="scientific">Effrenium voratum</name>
    <dbReference type="NCBI Taxonomy" id="2562239"/>
    <lineage>
        <taxon>Eukaryota</taxon>
        <taxon>Sar</taxon>
        <taxon>Alveolata</taxon>
        <taxon>Dinophyceae</taxon>
        <taxon>Suessiales</taxon>
        <taxon>Symbiodiniaceae</taxon>
        <taxon>Effrenium</taxon>
    </lineage>
</organism>
<evidence type="ECO:0000313" key="3">
    <source>
        <dbReference type="Proteomes" id="UP001178507"/>
    </source>
</evidence>
<sequence length="253" mass="28219">MPPRHSSGKGSGDGAESKGNGVIWRQGKSIPRKGEPRKGSYTASSSGKSSVRYGKSKAREAGLANDQRIQHEAFSGQTDGFRRNAGSSTSSAGNSHTNWNQQYAGWAGLSSAAYMSYTELCSLMKRLQREDKELQDLWWRWCEATALGWRDPKRHSLESLRGFCRAVEMGTVPQASHALPSIESSWWHQVLVDRVKEGQRRSLEFKTQWWRYCDTSGNGIRDPGRHPPEFIQGFLLSDSNVLAEGGHFLTVSL</sequence>
<keyword evidence="3" id="KW-1185">Reference proteome</keyword>
<feature type="compositionally biased region" description="Low complexity" evidence="1">
    <location>
        <begin position="39"/>
        <end position="50"/>
    </location>
</feature>
<dbReference type="AlphaFoldDB" id="A0AA36J952"/>
<gene>
    <name evidence="2" type="ORF">EVOR1521_LOCUS24588</name>
</gene>
<reference evidence="2" key="1">
    <citation type="submission" date="2023-08" db="EMBL/GenBank/DDBJ databases">
        <authorList>
            <person name="Chen Y."/>
            <person name="Shah S."/>
            <person name="Dougan E. K."/>
            <person name="Thang M."/>
            <person name="Chan C."/>
        </authorList>
    </citation>
    <scope>NUCLEOTIDE SEQUENCE</scope>
</reference>
<evidence type="ECO:0000256" key="1">
    <source>
        <dbReference type="SAM" id="MobiDB-lite"/>
    </source>
</evidence>
<name>A0AA36J952_9DINO</name>
<dbReference type="EMBL" id="CAUJNA010003416">
    <property type="protein sequence ID" value="CAJ1401441.1"/>
    <property type="molecule type" value="Genomic_DNA"/>
</dbReference>
<protein>
    <submittedName>
        <fullName evidence="2">Uncharacterized protein</fullName>
    </submittedName>
</protein>
<dbReference type="Proteomes" id="UP001178507">
    <property type="component" value="Unassembled WGS sequence"/>
</dbReference>
<comment type="caution">
    <text evidence="2">The sequence shown here is derived from an EMBL/GenBank/DDBJ whole genome shotgun (WGS) entry which is preliminary data.</text>
</comment>
<proteinExistence type="predicted"/>